<dbReference type="GO" id="GO:0012505">
    <property type="term" value="C:endomembrane system"/>
    <property type="evidence" value="ECO:0007669"/>
    <property type="project" value="TreeGrafter"/>
</dbReference>
<feature type="signal peptide" evidence="4">
    <location>
        <begin position="1"/>
        <end position="18"/>
    </location>
</feature>
<name>A0AAF3FMN2_9BILA</name>
<feature type="domain" description="GH18" evidence="5">
    <location>
        <begin position="83"/>
        <end position="395"/>
    </location>
</feature>
<dbReference type="Proteomes" id="UP000887575">
    <property type="component" value="Unassembled WGS sequence"/>
</dbReference>
<evidence type="ECO:0000256" key="1">
    <source>
        <dbReference type="ARBA" id="ARBA00009336"/>
    </source>
</evidence>
<keyword evidence="4" id="KW-0732">Signal</keyword>
<dbReference type="AlphaFoldDB" id="A0AAF3FMN2"/>
<dbReference type="PANTHER" id="PTHR46066:SF2">
    <property type="entry name" value="CHITINASE DOMAIN-CONTAINING PROTEIN 1"/>
    <property type="match status" value="1"/>
</dbReference>
<dbReference type="InterPro" id="IPR029070">
    <property type="entry name" value="Chitinase_insertion_sf"/>
</dbReference>
<proteinExistence type="inferred from homology"/>
<accession>A0AAF3FMN2</accession>
<evidence type="ECO:0000259" key="5">
    <source>
        <dbReference type="PROSITE" id="PS51910"/>
    </source>
</evidence>
<dbReference type="InterPro" id="IPR001223">
    <property type="entry name" value="Glyco_hydro18_cat"/>
</dbReference>
<evidence type="ECO:0000313" key="7">
    <source>
        <dbReference type="WBParaSite" id="MBELARI_LOCUS6973"/>
    </source>
</evidence>
<dbReference type="GO" id="GO:0005975">
    <property type="term" value="P:carbohydrate metabolic process"/>
    <property type="evidence" value="ECO:0007669"/>
    <property type="project" value="InterPro"/>
</dbReference>
<dbReference type="SUPFAM" id="SSF51445">
    <property type="entry name" value="(Trans)glycosidases"/>
    <property type="match status" value="1"/>
</dbReference>
<dbReference type="GO" id="GO:0008061">
    <property type="term" value="F:chitin binding"/>
    <property type="evidence" value="ECO:0007669"/>
    <property type="project" value="InterPro"/>
</dbReference>
<dbReference type="Gene3D" id="3.10.50.10">
    <property type="match status" value="1"/>
</dbReference>
<comment type="similarity">
    <text evidence="1">Belongs to the glycosyl hydrolase 18 family.</text>
</comment>
<feature type="region of interest" description="Disordered" evidence="3">
    <location>
        <begin position="22"/>
        <end position="62"/>
    </location>
</feature>
<dbReference type="PROSITE" id="PS51910">
    <property type="entry name" value="GH18_2"/>
    <property type="match status" value="1"/>
</dbReference>
<evidence type="ECO:0000256" key="4">
    <source>
        <dbReference type="SAM" id="SignalP"/>
    </source>
</evidence>
<dbReference type="WBParaSite" id="MBELARI_LOCUS6973">
    <property type="protein sequence ID" value="MBELARI_LOCUS6973"/>
    <property type="gene ID" value="MBELARI_LOCUS6973"/>
</dbReference>
<dbReference type="GO" id="GO:0070492">
    <property type="term" value="F:oligosaccharide binding"/>
    <property type="evidence" value="ECO:0007669"/>
    <property type="project" value="TreeGrafter"/>
</dbReference>
<evidence type="ECO:0000256" key="3">
    <source>
        <dbReference type="SAM" id="MobiDB-lite"/>
    </source>
</evidence>
<dbReference type="InterPro" id="IPR017853">
    <property type="entry name" value="GH"/>
</dbReference>
<organism evidence="6 7">
    <name type="scientific">Mesorhabditis belari</name>
    <dbReference type="NCBI Taxonomy" id="2138241"/>
    <lineage>
        <taxon>Eukaryota</taxon>
        <taxon>Metazoa</taxon>
        <taxon>Ecdysozoa</taxon>
        <taxon>Nematoda</taxon>
        <taxon>Chromadorea</taxon>
        <taxon>Rhabditida</taxon>
        <taxon>Rhabditina</taxon>
        <taxon>Rhabditomorpha</taxon>
        <taxon>Rhabditoidea</taxon>
        <taxon>Rhabditidae</taxon>
        <taxon>Mesorhabditinae</taxon>
        <taxon>Mesorhabditis</taxon>
    </lineage>
</organism>
<reference evidence="7" key="1">
    <citation type="submission" date="2024-02" db="UniProtKB">
        <authorList>
            <consortium name="WormBaseParasite"/>
        </authorList>
    </citation>
    <scope>IDENTIFICATION</scope>
</reference>
<feature type="compositionally biased region" description="Basic and acidic residues" evidence="3">
    <location>
        <begin position="27"/>
        <end position="48"/>
    </location>
</feature>
<sequence>MRILIFLLGVLVLTSALSKSDRKSRKHEADSTETAKKKVDTSQEKVTTEEATEPLNYPPTSITKENIKENEEIIDDGERKFEHAALAYITPWNGRGYDLAKWAAKKFTHIAPVWLQMRPQTADMAASCRIEGTHDIDHGWMNDVRSNNSAIKFVPRVLFEHWSSEEMHRFLGSEAWTQRCLQDLLHFLQRNQFDGAVIEIWMSAMMQSRGGATNYLIETLNNWGEAFHEKGMQIIAPVGPPLNDKNEVTGIFTKEMLESLPLVDYLQVMTYDFPGGRGVAPYDWVHETIRVLTQDNPRNAERLMIGMNHYGYRFVQAGESAAIQRNQFLEELEQEGAKFEWDDTVKEHRVVTEEAISYYPTLTSIELRLNLAKKYGVGIGIWELGQGMHYWTQLL</sequence>
<protein>
    <recommendedName>
        <fullName evidence="2">Chitinase domain-containing protein 1</fullName>
    </recommendedName>
</protein>
<dbReference type="Gene3D" id="3.20.20.80">
    <property type="entry name" value="Glycosidases"/>
    <property type="match status" value="1"/>
</dbReference>
<dbReference type="InterPro" id="IPR011583">
    <property type="entry name" value="Chitinase_II/V-like_cat"/>
</dbReference>
<feature type="chain" id="PRO_5042048133" description="Chitinase domain-containing protein 1" evidence="4">
    <location>
        <begin position="19"/>
        <end position="395"/>
    </location>
</feature>
<evidence type="ECO:0000256" key="2">
    <source>
        <dbReference type="ARBA" id="ARBA00040976"/>
    </source>
</evidence>
<dbReference type="PANTHER" id="PTHR46066">
    <property type="entry name" value="CHITINASE DOMAIN-CONTAINING PROTEIN 1 FAMILY MEMBER"/>
    <property type="match status" value="1"/>
</dbReference>
<dbReference type="Pfam" id="PF00704">
    <property type="entry name" value="Glyco_hydro_18"/>
    <property type="match status" value="1"/>
</dbReference>
<evidence type="ECO:0000313" key="6">
    <source>
        <dbReference type="Proteomes" id="UP000887575"/>
    </source>
</evidence>
<dbReference type="SMART" id="SM00636">
    <property type="entry name" value="Glyco_18"/>
    <property type="match status" value="1"/>
</dbReference>
<keyword evidence="6" id="KW-1185">Reference proteome</keyword>